<dbReference type="Gramene" id="PGSC0003DMT400094387">
    <property type="protein sequence ID" value="PGSC0003DMT400094387"/>
    <property type="gene ID" value="PGSC0003DMG400043958"/>
</dbReference>
<accession>M1DU16</accession>
<reference evidence="2" key="1">
    <citation type="journal article" date="2011" name="Nature">
        <title>Genome sequence and analysis of the tuber crop potato.</title>
        <authorList>
            <consortium name="The Potato Genome Sequencing Consortium"/>
        </authorList>
    </citation>
    <scope>NUCLEOTIDE SEQUENCE [LARGE SCALE GENOMIC DNA]</scope>
    <source>
        <strain evidence="2">cv. DM1-3 516 R44</strain>
    </source>
</reference>
<proteinExistence type="predicted"/>
<dbReference type="InParanoid" id="M1DU16"/>
<dbReference type="PaxDb" id="4113-PGSC0003DMT400094387"/>
<evidence type="ECO:0000313" key="2">
    <source>
        <dbReference type="Proteomes" id="UP000011115"/>
    </source>
</evidence>
<dbReference type="eggNOG" id="KOG0959">
    <property type="taxonomic scope" value="Eukaryota"/>
</dbReference>
<dbReference type="HOGENOM" id="CLU_1117326_0_0_1"/>
<dbReference type="STRING" id="4113.M1DU16"/>
<dbReference type="AlphaFoldDB" id="M1DU16"/>
<keyword evidence="2" id="KW-1185">Reference proteome</keyword>
<reference evidence="1" key="2">
    <citation type="submission" date="2015-06" db="UniProtKB">
        <authorList>
            <consortium name="EnsemblPlants"/>
        </authorList>
    </citation>
    <scope>IDENTIFICATION</scope>
    <source>
        <strain evidence="1">DM1-3 516 R44</strain>
    </source>
</reference>
<protein>
    <submittedName>
        <fullName evidence="1">Chloroplast processing enzyme</fullName>
    </submittedName>
</protein>
<organism evidence="1 2">
    <name type="scientific">Solanum tuberosum</name>
    <name type="common">Potato</name>
    <dbReference type="NCBI Taxonomy" id="4113"/>
    <lineage>
        <taxon>Eukaryota</taxon>
        <taxon>Viridiplantae</taxon>
        <taxon>Streptophyta</taxon>
        <taxon>Embryophyta</taxon>
        <taxon>Tracheophyta</taxon>
        <taxon>Spermatophyta</taxon>
        <taxon>Magnoliopsida</taxon>
        <taxon>eudicotyledons</taxon>
        <taxon>Gunneridae</taxon>
        <taxon>Pentapetalae</taxon>
        <taxon>asterids</taxon>
        <taxon>lamiids</taxon>
        <taxon>Solanales</taxon>
        <taxon>Solanaceae</taxon>
        <taxon>Solanoideae</taxon>
        <taxon>Solaneae</taxon>
        <taxon>Solanum</taxon>
    </lineage>
</organism>
<dbReference type="Proteomes" id="UP000011115">
    <property type="component" value="Unassembled WGS sequence"/>
</dbReference>
<sequence>MRVRLSGFSYGGLSELAKEDLLSCLFSCEIGQNVLCKSFERFFTARDKVGFNVVVDEYKRAFSANFVDSSYIKLALQIVYFLFTSDLEPEEEDLQAVVDDLRERLSPRHQRLQDILVNTAKEINSGGSCIYKVYFIEVCSFNPHDQWSSSDSMSPGMLYFLIHIGNMNETEKVVETVVQAMTELQADGPLEHQIQTALDSVPTKEEEETLRELKANAPTRFNADFIKSLLKRFLPWPCSSQYTVFYLTC</sequence>
<name>M1DU16_SOLTU</name>
<evidence type="ECO:0000313" key="1">
    <source>
        <dbReference type="EnsemblPlants" id="PGSC0003DMT400094387"/>
    </source>
</evidence>
<dbReference type="EnsemblPlants" id="PGSC0003DMT400094387">
    <property type="protein sequence ID" value="PGSC0003DMT400094387"/>
    <property type="gene ID" value="PGSC0003DMG400043958"/>
</dbReference>